<dbReference type="STRING" id="1314790.A0A1Y1Z1C0"/>
<accession>A0A1Y1Z1C0</accession>
<dbReference type="InParanoid" id="A0A1Y1Z1C0"/>
<gene>
    <name evidence="1" type="ORF">K493DRAFT_153166</name>
</gene>
<dbReference type="OrthoDB" id="248320at2759"/>
<protein>
    <submittedName>
        <fullName evidence="1">Uncharacterized protein</fullName>
    </submittedName>
</protein>
<comment type="caution">
    <text evidence="1">The sequence shown here is derived from an EMBL/GenBank/DDBJ whole genome shotgun (WGS) entry which is preliminary data.</text>
</comment>
<feature type="non-terminal residue" evidence="1">
    <location>
        <position position="161"/>
    </location>
</feature>
<evidence type="ECO:0000313" key="2">
    <source>
        <dbReference type="Proteomes" id="UP000193498"/>
    </source>
</evidence>
<dbReference type="Proteomes" id="UP000193498">
    <property type="component" value="Unassembled WGS sequence"/>
</dbReference>
<evidence type="ECO:0000313" key="1">
    <source>
        <dbReference type="EMBL" id="ORY04091.1"/>
    </source>
</evidence>
<feature type="non-terminal residue" evidence="1">
    <location>
        <position position="1"/>
    </location>
</feature>
<dbReference type="AlphaFoldDB" id="A0A1Y1Z1C0"/>
<sequence length="161" mass="18332">WTLGDLSEVVQLTCDLSREAETLKEKSLITKKQVLEMQGDILKIEMKREEAARFLRAKEDPDYAKLVKVRQLGPEHSDNQQKLRRYSQTVNDRIEELEGHLAFLKNSSKYSGSKRGMEAPSLDTIFRTIRNISSAVKDHSNNLENLTAGINRLNLNTSSLS</sequence>
<organism evidence="1 2">
    <name type="scientific">Basidiobolus meristosporus CBS 931.73</name>
    <dbReference type="NCBI Taxonomy" id="1314790"/>
    <lineage>
        <taxon>Eukaryota</taxon>
        <taxon>Fungi</taxon>
        <taxon>Fungi incertae sedis</taxon>
        <taxon>Zoopagomycota</taxon>
        <taxon>Entomophthoromycotina</taxon>
        <taxon>Basidiobolomycetes</taxon>
        <taxon>Basidiobolales</taxon>
        <taxon>Basidiobolaceae</taxon>
        <taxon>Basidiobolus</taxon>
    </lineage>
</organism>
<name>A0A1Y1Z1C0_9FUNG</name>
<dbReference type="EMBL" id="MCFE01000039">
    <property type="protein sequence ID" value="ORY04091.1"/>
    <property type="molecule type" value="Genomic_DNA"/>
</dbReference>
<reference evidence="1 2" key="1">
    <citation type="submission" date="2016-07" db="EMBL/GenBank/DDBJ databases">
        <title>Pervasive Adenine N6-methylation of Active Genes in Fungi.</title>
        <authorList>
            <consortium name="DOE Joint Genome Institute"/>
            <person name="Mondo S.J."/>
            <person name="Dannebaum R.O."/>
            <person name="Kuo R.C."/>
            <person name="Labutti K."/>
            <person name="Haridas S."/>
            <person name="Kuo A."/>
            <person name="Salamov A."/>
            <person name="Ahrendt S.R."/>
            <person name="Lipzen A."/>
            <person name="Sullivan W."/>
            <person name="Andreopoulos W.B."/>
            <person name="Clum A."/>
            <person name="Lindquist E."/>
            <person name="Daum C."/>
            <person name="Ramamoorthy G.K."/>
            <person name="Gryganskyi A."/>
            <person name="Culley D."/>
            <person name="Magnuson J.K."/>
            <person name="James T.Y."/>
            <person name="O'Malley M.A."/>
            <person name="Stajich J.E."/>
            <person name="Spatafora J.W."/>
            <person name="Visel A."/>
            <person name="Grigoriev I.V."/>
        </authorList>
    </citation>
    <scope>NUCLEOTIDE SEQUENCE [LARGE SCALE GENOMIC DNA]</scope>
    <source>
        <strain evidence="1 2">CBS 931.73</strain>
    </source>
</reference>
<proteinExistence type="predicted"/>
<keyword evidence="2" id="KW-1185">Reference proteome</keyword>